<name>A0A0K9YPR4_9BACL</name>
<dbReference type="PANTHER" id="PTHR30472">
    <property type="entry name" value="FERRIC ENTEROBACTIN TRANSPORT SYSTEM PERMEASE PROTEIN"/>
    <property type="match status" value="1"/>
</dbReference>
<evidence type="ECO:0000256" key="5">
    <source>
        <dbReference type="ARBA" id="ARBA00022692"/>
    </source>
</evidence>
<dbReference type="EMBL" id="LGIQ01000009">
    <property type="protein sequence ID" value="KNB70713.1"/>
    <property type="molecule type" value="Genomic_DNA"/>
</dbReference>
<dbReference type="STRING" id="54915.ADS79_17725"/>
<dbReference type="CDD" id="cd06550">
    <property type="entry name" value="TM_ABC_iron-siderophores_like"/>
    <property type="match status" value="1"/>
</dbReference>
<comment type="caution">
    <text evidence="10">The sequence shown here is derived from an EMBL/GenBank/DDBJ whole genome shotgun (WGS) entry which is preliminary data.</text>
</comment>
<dbReference type="GO" id="GO:0005886">
    <property type="term" value="C:plasma membrane"/>
    <property type="evidence" value="ECO:0007669"/>
    <property type="project" value="UniProtKB-SubCell"/>
</dbReference>
<evidence type="ECO:0000313" key="11">
    <source>
        <dbReference type="Proteomes" id="UP000036834"/>
    </source>
</evidence>
<feature type="transmembrane region" description="Helical" evidence="8">
    <location>
        <begin position="208"/>
        <end position="229"/>
    </location>
</feature>
<evidence type="ECO:0000256" key="7">
    <source>
        <dbReference type="ARBA" id="ARBA00023136"/>
    </source>
</evidence>
<dbReference type="AlphaFoldDB" id="A0A0K9YPR4"/>
<dbReference type="GO" id="GO:0033214">
    <property type="term" value="P:siderophore-iron import into cell"/>
    <property type="evidence" value="ECO:0007669"/>
    <property type="project" value="TreeGrafter"/>
</dbReference>
<feature type="transmembrane region" description="Helical" evidence="8">
    <location>
        <begin position="99"/>
        <end position="122"/>
    </location>
</feature>
<dbReference type="InterPro" id="IPR037294">
    <property type="entry name" value="ABC_BtuC-like"/>
</dbReference>
<dbReference type="OrthoDB" id="9811721at2"/>
<keyword evidence="4" id="KW-1003">Cell membrane</keyword>
<evidence type="ECO:0000256" key="8">
    <source>
        <dbReference type="SAM" id="Phobius"/>
    </source>
</evidence>
<keyword evidence="6 8" id="KW-1133">Transmembrane helix</keyword>
<protein>
    <submittedName>
        <fullName evidence="9">Fe(3+)-citrate import system permease protein YfmD</fullName>
    </submittedName>
    <submittedName>
        <fullName evidence="10">Siderophore ABC transporter permease</fullName>
    </submittedName>
</protein>
<evidence type="ECO:0000256" key="1">
    <source>
        <dbReference type="ARBA" id="ARBA00004651"/>
    </source>
</evidence>
<dbReference type="FunFam" id="1.10.3470.10:FF:000001">
    <property type="entry name" value="Vitamin B12 ABC transporter permease BtuC"/>
    <property type="match status" value="1"/>
</dbReference>
<proteinExistence type="inferred from homology"/>
<keyword evidence="12" id="KW-1185">Reference proteome</keyword>
<dbReference type="InterPro" id="IPR000522">
    <property type="entry name" value="ABC_transptr_permease_BtuC"/>
</dbReference>
<dbReference type="Gene3D" id="1.10.3470.10">
    <property type="entry name" value="ABC transporter involved in vitamin B12 uptake, BtuC"/>
    <property type="match status" value="1"/>
</dbReference>
<evidence type="ECO:0000256" key="2">
    <source>
        <dbReference type="ARBA" id="ARBA00007935"/>
    </source>
</evidence>
<evidence type="ECO:0000313" key="12">
    <source>
        <dbReference type="Proteomes" id="UP000319578"/>
    </source>
</evidence>
<keyword evidence="3" id="KW-0813">Transport</keyword>
<organism evidence="10 11">
    <name type="scientific">Brevibacillus reuszeri</name>
    <dbReference type="NCBI Taxonomy" id="54915"/>
    <lineage>
        <taxon>Bacteria</taxon>
        <taxon>Bacillati</taxon>
        <taxon>Bacillota</taxon>
        <taxon>Bacilli</taxon>
        <taxon>Bacillales</taxon>
        <taxon>Paenibacillaceae</taxon>
        <taxon>Brevibacillus</taxon>
    </lineage>
</organism>
<keyword evidence="5 8" id="KW-0812">Transmembrane</keyword>
<dbReference type="Proteomes" id="UP000036834">
    <property type="component" value="Unassembled WGS sequence"/>
</dbReference>
<dbReference type="Proteomes" id="UP000319578">
    <property type="component" value="Unassembled WGS sequence"/>
</dbReference>
<accession>A0A0K9YPR4</accession>
<feature type="transmembrane region" description="Helical" evidence="8">
    <location>
        <begin position="73"/>
        <end position="93"/>
    </location>
</feature>
<dbReference type="Pfam" id="PF01032">
    <property type="entry name" value="FecCD"/>
    <property type="match status" value="1"/>
</dbReference>
<dbReference type="EMBL" id="BJON01000014">
    <property type="protein sequence ID" value="GED69816.1"/>
    <property type="molecule type" value="Genomic_DNA"/>
</dbReference>
<comment type="subcellular location">
    <subcellularLocation>
        <location evidence="1">Cell membrane</location>
        <topology evidence="1">Multi-pass membrane protein</topology>
    </subcellularLocation>
</comment>
<dbReference type="PATRIC" id="fig|54915.3.peg.2623"/>
<feature type="transmembrane region" description="Helical" evidence="8">
    <location>
        <begin position="20"/>
        <end position="39"/>
    </location>
</feature>
<dbReference type="SUPFAM" id="SSF81345">
    <property type="entry name" value="ABC transporter involved in vitamin B12 uptake, BtuC"/>
    <property type="match status" value="1"/>
</dbReference>
<feature type="transmembrane region" description="Helical" evidence="8">
    <location>
        <begin position="129"/>
        <end position="148"/>
    </location>
</feature>
<sequence length="345" mass="37238">MGKWPLHTSLEHQSKSRLIWIWIAGLLLLILCAYLSLALGTRRMSLATMVQALVYNDGSRDHVIMNTVRFPRLIVTMFVGANLAVAGALMQAITRNLLASPGVFGINAGASTAVVMLTVLVPHVTAHETVFAALAGGISAALLIYGMSSAFRGNHPVVNLALTGVAIQLMLSSVTQMMLIFNETQMDRILFWLAGSVASRKWEHVQTLLLWSLPVLLAAFTLGRAASVISLGDEMASGLGQKIKRTRGLISLVVIMLAGSAVAVAGPIGFIGLIVPHMVRYLIGNDYRKVLPLSALFGTILLLSADLLSRYVMFPFETPVGVVTALIGTPYFIYLARKRRKEAAE</sequence>
<dbReference type="PANTHER" id="PTHR30472:SF1">
    <property type="entry name" value="FE(3+) DICITRATE TRANSPORT SYSTEM PERMEASE PROTEIN FECC-RELATED"/>
    <property type="match status" value="1"/>
</dbReference>
<feature type="transmembrane region" description="Helical" evidence="8">
    <location>
        <begin position="160"/>
        <end position="181"/>
    </location>
</feature>
<reference evidence="10" key="2">
    <citation type="submission" date="2015-07" db="EMBL/GenBank/DDBJ databases">
        <title>MeaNS - Measles Nucleotide Surveillance Program.</title>
        <authorList>
            <person name="Tran T."/>
            <person name="Druce J."/>
        </authorList>
    </citation>
    <scope>NUCLEOTIDE SEQUENCE</scope>
    <source>
        <strain evidence="10">DSM 9887</strain>
    </source>
</reference>
<dbReference type="GO" id="GO:0022857">
    <property type="term" value="F:transmembrane transporter activity"/>
    <property type="evidence" value="ECO:0007669"/>
    <property type="project" value="InterPro"/>
</dbReference>
<feature type="transmembrane region" description="Helical" evidence="8">
    <location>
        <begin position="318"/>
        <end position="336"/>
    </location>
</feature>
<keyword evidence="7 8" id="KW-0472">Membrane</keyword>
<gene>
    <name evidence="9" type="primary">yfmD</name>
    <name evidence="10" type="ORF">ADS79_17725</name>
    <name evidence="9" type="ORF">BRE01_35180</name>
</gene>
<reference evidence="9 12" key="3">
    <citation type="submission" date="2019-06" db="EMBL/GenBank/DDBJ databases">
        <title>Whole genome shotgun sequence of Brevibacillus reuszeri NBRC 15719.</title>
        <authorList>
            <person name="Hosoyama A."/>
            <person name="Uohara A."/>
            <person name="Ohji S."/>
            <person name="Ichikawa N."/>
        </authorList>
    </citation>
    <scope>NUCLEOTIDE SEQUENCE [LARGE SCALE GENOMIC DNA]</scope>
    <source>
        <strain evidence="9 12">NBRC 15719</strain>
    </source>
</reference>
<comment type="similarity">
    <text evidence="2">Belongs to the binding-protein-dependent transport system permease family. FecCD subfamily.</text>
</comment>
<dbReference type="RefSeq" id="WP_049739730.1">
    <property type="nucleotide sequence ID" value="NZ_BJON01000014.1"/>
</dbReference>
<feature type="transmembrane region" description="Helical" evidence="8">
    <location>
        <begin position="249"/>
        <end position="278"/>
    </location>
</feature>
<evidence type="ECO:0000313" key="10">
    <source>
        <dbReference type="EMBL" id="KNB70713.1"/>
    </source>
</evidence>
<reference evidence="11" key="1">
    <citation type="submission" date="2015-07" db="EMBL/GenBank/DDBJ databases">
        <title>Genome sequencing project for genomic taxonomy and phylogenomics of Bacillus-like bacteria.</title>
        <authorList>
            <person name="Liu B."/>
            <person name="Wang J."/>
            <person name="Zhu Y."/>
            <person name="Liu G."/>
            <person name="Chen Q."/>
            <person name="Chen Z."/>
            <person name="Lan J."/>
            <person name="Che J."/>
            <person name="Ge C."/>
            <person name="Shi H."/>
            <person name="Pan Z."/>
            <person name="Liu X."/>
        </authorList>
    </citation>
    <scope>NUCLEOTIDE SEQUENCE [LARGE SCALE GENOMIC DNA]</scope>
    <source>
        <strain evidence="11">DSM 9887</strain>
    </source>
</reference>
<evidence type="ECO:0000313" key="9">
    <source>
        <dbReference type="EMBL" id="GED69816.1"/>
    </source>
</evidence>
<evidence type="ECO:0000256" key="3">
    <source>
        <dbReference type="ARBA" id="ARBA00022448"/>
    </source>
</evidence>
<evidence type="ECO:0000256" key="4">
    <source>
        <dbReference type="ARBA" id="ARBA00022475"/>
    </source>
</evidence>
<evidence type="ECO:0000256" key="6">
    <source>
        <dbReference type="ARBA" id="ARBA00022989"/>
    </source>
</evidence>